<evidence type="ECO:0000313" key="2">
    <source>
        <dbReference type="EMBL" id="GFD34547.1"/>
    </source>
</evidence>
<evidence type="ECO:0000256" key="1">
    <source>
        <dbReference type="SAM" id="MobiDB-lite"/>
    </source>
</evidence>
<feature type="region of interest" description="Disordered" evidence="1">
    <location>
        <begin position="1"/>
        <end position="32"/>
    </location>
</feature>
<proteinExistence type="predicted"/>
<comment type="caution">
    <text evidence="2">The sequence shown here is derived from an EMBL/GenBank/DDBJ whole genome shotgun (WGS) entry which is preliminary data.</text>
</comment>
<sequence length="97" mass="11403">ETRQEEEESFDPIPRTPEGSEDESNDKEDQELRLSEEAMIQEEEEADELYPFCFDERLRSLETTFSEYRQTNLFVDAMSAILGIVHQYMTQQMAEAV</sequence>
<feature type="non-terminal residue" evidence="2">
    <location>
        <position position="1"/>
    </location>
</feature>
<dbReference type="AlphaFoldDB" id="A0A699VH24"/>
<feature type="compositionally biased region" description="Acidic residues" evidence="1">
    <location>
        <begin position="1"/>
        <end position="10"/>
    </location>
</feature>
<organism evidence="2">
    <name type="scientific">Tanacetum cinerariifolium</name>
    <name type="common">Dalmatian daisy</name>
    <name type="synonym">Chrysanthemum cinerariifolium</name>
    <dbReference type="NCBI Taxonomy" id="118510"/>
    <lineage>
        <taxon>Eukaryota</taxon>
        <taxon>Viridiplantae</taxon>
        <taxon>Streptophyta</taxon>
        <taxon>Embryophyta</taxon>
        <taxon>Tracheophyta</taxon>
        <taxon>Spermatophyta</taxon>
        <taxon>Magnoliopsida</taxon>
        <taxon>eudicotyledons</taxon>
        <taxon>Gunneridae</taxon>
        <taxon>Pentapetalae</taxon>
        <taxon>asterids</taxon>
        <taxon>campanulids</taxon>
        <taxon>Asterales</taxon>
        <taxon>Asteraceae</taxon>
        <taxon>Asteroideae</taxon>
        <taxon>Anthemideae</taxon>
        <taxon>Anthemidinae</taxon>
        <taxon>Tanacetum</taxon>
    </lineage>
</organism>
<feature type="compositionally biased region" description="Acidic residues" evidence="1">
    <location>
        <begin position="19"/>
        <end position="29"/>
    </location>
</feature>
<protein>
    <submittedName>
        <fullName evidence="2">Uncharacterized protein</fullName>
    </submittedName>
</protein>
<dbReference type="EMBL" id="BKCJ011448071">
    <property type="protein sequence ID" value="GFD34547.1"/>
    <property type="molecule type" value="Genomic_DNA"/>
</dbReference>
<accession>A0A699VH24</accession>
<name>A0A699VH24_TANCI</name>
<gene>
    <name evidence="2" type="ORF">Tci_906516</name>
</gene>
<feature type="non-terminal residue" evidence="2">
    <location>
        <position position="97"/>
    </location>
</feature>
<reference evidence="2" key="1">
    <citation type="journal article" date="2019" name="Sci. Rep.">
        <title>Draft genome of Tanacetum cinerariifolium, the natural source of mosquito coil.</title>
        <authorList>
            <person name="Yamashiro T."/>
            <person name="Shiraishi A."/>
            <person name="Satake H."/>
            <person name="Nakayama K."/>
        </authorList>
    </citation>
    <scope>NUCLEOTIDE SEQUENCE</scope>
</reference>